<feature type="transmembrane region" description="Helical" evidence="2">
    <location>
        <begin position="442"/>
        <end position="461"/>
    </location>
</feature>
<evidence type="ECO:0008006" key="5">
    <source>
        <dbReference type="Google" id="ProtNLM"/>
    </source>
</evidence>
<dbReference type="EMBL" id="JBHFFA010000001">
    <property type="protein sequence ID" value="KAL2653757.1"/>
    <property type="molecule type" value="Genomic_DNA"/>
</dbReference>
<dbReference type="InterPro" id="IPR023201">
    <property type="entry name" value="SecY_dom_sf"/>
</dbReference>
<feature type="transmembrane region" description="Helical" evidence="2">
    <location>
        <begin position="197"/>
        <end position="220"/>
    </location>
</feature>
<protein>
    <recommendedName>
        <fullName evidence="5">Preprotein translocase subunit SCY2, chloroplastic</fullName>
    </recommendedName>
</protein>
<keyword evidence="2" id="KW-0472">Membrane</keyword>
<dbReference type="Gene3D" id="1.10.3370.10">
    <property type="entry name" value="SecY subunit domain"/>
    <property type="match status" value="1"/>
</dbReference>
<dbReference type="PROSITE" id="PS51257">
    <property type="entry name" value="PROKAR_LIPOPROTEIN"/>
    <property type="match status" value="1"/>
</dbReference>
<feature type="transmembrane region" description="Helical" evidence="2">
    <location>
        <begin position="300"/>
        <end position="318"/>
    </location>
</feature>
<sequence length="615" mass="67595">MARPLPRSPVHAHALISPSAASCRVQCFSTLQCASFNVRKKWIGLGLQRQSKNLNPGSSVRMNGVEFNVHYRKGLISARPSLGRGSAVLYCRASSSFAEENPPDFSSSAIPQGKPFKNRLLGISKFGSVVNDAAESFFKSEIRRRVFVTVALILASRVGYFIPIPGFDRRFMPGDYLALVSGAVEELGDLVSELKLAVFQLGISPYIFSSIVMQVACHLIPSLSKLRKEGLDGNEKIKKYTWWLALFIAIVESLVVSLHSAQYSIYAASNGLAYVLITSSFLTVGAMSINWICEKITEAGFGQGSSLIICISILTGYSENLHRMISNLLNGVTDWVPLGLFLGCFILITMWAVVVTEGRRKVKLQYYDFELAPSAGGSSGLPEVEPYIPFNINPTGMQPVLTTTYLMAVPAVIAGLTGNKIWIGIKDTLNPAFPAAPGAKPWLYYLLNAMFIFIFNVLDIMDTPKEVADYMMKIGARIPNVKPGRRTIEYLSKVQASTRFWGGLLLALLATVSTLVDYRFRSLHQGGTIGFTSMLIIVGSIVELRRSFMAYNVMPSLSKVYINVVTSRLTSSWIATKENTTCDRSFWLILRAGQFISGGLEEVLPNANSAVVYIL</sequence>
<dbReference type="AlphaFoldDB" id="A0ABD1ZR97"/>
<reference evidence="3 4" key="1">
    <citation type="submission" date="2024-09" db="EMBL/GenBank/DDBJ databases">
        <title>Chromosome-scale assembly of Riccia fluitans.</title>
        <authorList>
            <person name="Paukszto L."/>
            <person name="Sawicki J."/>
            <person name="Karawczyk K."/>
            <person name="Piernik-Szablinska J."/>
            <person name="Szczecinska M."/>
            <person name="Mazdziarz M."/>
        </authorList>
    </citation>
    <scope>NUCLEOTIDE SEQUENCE [LARGE SCALE GENOMIC DNA]</scope>
    <source>
        <strain evidence="3">Rf_01</strain>
        <tissue evidence="3">Aerial parts of the thallus</tissue>
    </source>
</reference>
<evidence type="ECO:0000313" key="4">
    <source>
        <dbReference type="Proteomes" id="UP001605036"/>
    </source>
</evidence>
<feature type="transmembrane region" description="Helical" evidence="2">
    <location>
        <begin position="240"/>
        <end position="259"/>
    </location>
</feature>
<evidence type="ECO:0000313" key="3">
    <source>
        <dbReference type="EMBL" id="KAL2653757.1"/>
    </source>
</evidence>
<dbReference type="PANTHER" id="PTHR10906">
    <property type="entry name" value="SECY/SEC61-ALPHA FAMILY MEMBER"/>
    <property type="match status" value="1"/>
</dbReference>
<keyword evidence="4" id="KW-1185">Reference proteome</keyword>
<feature type="transmembrane region" description="Helical" evidence="2">
    <location>
        <begin position="400"/>
        <end position="422"/>
    </location>
</feature>
<dbReference type="PRINTS" id="PR00303">
    <property type="entry name" value="SECYTRNLCASE"/>
</dbReference>
<dbReference type="Pfam" id="PF00344">
    <property type="entry name" value="SecY"/>
    <property type="match status" value="1"/>
</dbReference>
<feature type="transmembrane region" description="Helical" evidence="2">
    <location>
        <begin position="526"/>
        <end position="544"/>
    </location>
</feature>
<proteinExistence type="inferred from homology"/>
<gene>
    <name evidence="3" type="ORF">R1flu_021885</name>
</gene>
<accession>A0ABD1ZR97</accession>
<organism evidence="3 4">
    <name type="scientific">Riccia fluitans</name>
    <dbReference type="NCBI Taxonomy" id="41844"/>
    <lineage>
        <taxon>Eukaryota</taxon>
        <taxon>Viridiplantae</taxon>
        <taxon>Streptophyta</taxon>
        <taxon>Embryophyta</taxon>
        <taxon>Marchantiophyta</taxon>
        <taxon>Marchantiopsida</taxon>
        <taxon>Marchantiidae</taxon>
        <taxon>Marchantiales</taxon>
        <taxon>Ricciaceae</taxon>
        <taxon>Riccia</taxon>
    </lineage>
</organism>
<comment type="caution">
    <text evidence="3">The sequence shown here is derived from an EMBL/GenBank/DDBJ whole genome shotgun (WGS) entry which is preliminary data.</text>
</comment>
<feature type="transmembrane region" description="Helical" evidence="2">
    <location>
        <begin position="500"/>
        <end position="520"/>
    </location>
</feature>
<feature type="transmembrane region" description="Helical" evidence="2">
    <location>
        <begin position="338"/>
        <end position="356"/>
    </location>
</feature>
<feature type="transmembrane region" description="Helical" evidence="2">
    <location>
        <begin position="271"/>
        <end position="293"/>
    </location>
</feature>
<feature type="transmembrane region" description="Helical" evidence="2">
    <location>
        <begin position="146"/>
        <end position="167"/>
    </location>
</feature>
<dbReference type="SUPFAM" id="SSF103491">
    <property type="entry name" value="Preprotein translocase SecY subunit"/>
    <property type="match status" value="1"/>
</dbReference>
<name>A0ABD1ZR97_9MARC</name>
<dbReference type="InterPro" id="IPR002208">
    <property type="entry name" value="SecY/SEC61-alpha"/>
</dbReference>
<dbReference type="Proteomes" id="UP001605036">
    <property type="component" value="Unassembled WGS sequence"/>
</dbReference>
<evidence type="ECO:0000256" key="2">
    <source>
        <dbReference type="SAM" id="Phobius"/>
    </source>
</evidence>
<keyword evidence="2" id="KW-1133">Transmembrane helix</keyword>
<keyword evidence="2" id="KW-0812">Transmembrane</keyword>
<evidence type="ECO:0000256" key="1">
    <source>
        <dbReference type="RuleBase" id="RU004349"/>
    </source>
</evidence>
<comment type="similarity">
    <text evidence="1">Belongs to the SecY/SEC61-alpha family.</text>
</comment>